<organism evidence="1 2">
    <name type="scientific">Populus trichocarpa</name>
    <name type="common">Western balsam poplar</name>
    <name type="synonym">Populus balsamifera subsp. trichocarpa</name>
    <dbReference type="NCBI Taxonomy" id="3694"/>
    <lineage>
        <taxon>Eukaryota</taxon>
        <taxon>Viridiplantae</taxon>
        <taxon>Streptophyta</taxon>
        <taxon>Embryophyta</taxon>
        <taxon>Tracheophyta</taxon>
        <taxon>Spermatophyta</taxon>
        <taxon>Magnoliopsida</taxon>
        <taxon>eudicotyledons</taxon>
        <taxon>Gunneridae</taxon>
        <taxon>Pentapetalae</taxon>
        <taxon>rosids</taxon>
        <taxon>fabids</taxon>
        <taxon>Malpighiales</taxon>
        <taxon>Salicaceae</taxon>
        <taxon>Saliceae</taxon>
        <taxon>Populus</taxon>
    </lineage>
</organism>
<dbReference type="EMBL" id="CM009296">
    <property type="protein sequence ID" value="PNT28193.2"/>
    <property type="molecule type" value="Genomic_DNA"/>
</dbReference>
<dbReference type="InParanoid" id="A0A2K1ZSF6"/>
<evidence type="ECO:0000313" key="2">
    <source>
        <dbReference type="Proteomes" id="UP000006729"/>
    </source>
</evidence>
<evidence type="ECO:0000313" key="1">
    <source>
        <dbReference type="EMBL" id="PNT28193.2"/>
    </source>
</evidence>
<accession>A0A2K1ZSF6</accession>
<dbReference type="AlphaFoldDB" id="A0A2K1ZSF6"/>
<gene>
    <name evidence="1" type="ORF">POPTR_007G105300v4</name>
</gene>
<dbReference type="GO" id="GO:0016602">
    <property type="term" value="C:CCAAT-binding factor complex"/>
    <property type="evidence" value="ECO:0000318"/>
    <property type="project" value="GO_Central"/>
</dbReference>
<dbReference type="STRING" id="3694.A0A2K1ZSF6"/>
<comment type="caution">
    <text evidence="1">The sequence shown here is derived from an EMBL/GenBank/DDBJ whole genome shotgun (WGS) entry which is preliminary data.</text>
</comment>
<name>A0A2K1ZSF6_POPTR</name>
<proteinExistence type="predicted"/>
<sequence>MKEAEMTVPHFFMCPISLDLIKDPVTLCTGQTYDRSSIEKWLAAGNLTCPVTMQKLQDPSMVPNNTLRHLIDQWLQIGPQFDPVYLSTIDSLASLKKILESGDASLEYKCQTLQNIQALTEESQSGNSCLFQLGFFPLLLELLFGKVESRLSEGSAKFAEQALSCVLRLLSLGEYECLNMLREESKLESFQFLFDQGTSKIKRSLCQIIEAISSSLETRELCAKLGKNRKLLKGLILLVHQTYGASEAGIKAISALCCLESNRENMVQEGGINGLLTYIYDAQRHERNLAPKAMATIELLLGLESAKEALINDPNGIKALIKMVFRVSDHQGSESAIRSLMIICTDSLQAREEAIGAGVLTQLLLLLQSQCSGRTKTKARMLLKLLGSKWDEEPKHL</sequence>
<protein>
    <submittedName>
        <fullName evidence="1">Uncharacterized protein</fullName>
    </submittedName>
</protein>
<keyword evidence="2" id="KW-1185">Reference proteome</keyword>
<dbReference type="SUPFAM" id="SSF47113">
    <property type="entry name" value="Histone-fold"/>
    <property type="match status" value="1"/>
</dbReference>
<dbReference type="GO" id="GO:0046982">
    <property type="term" value="F:protein heterodimerization activity"/>
    <property type="evidence" value="ECO:0007669"/>
    <property type="project" value="InterPro"/>
</dbReference>
<dbReference type="GO" id="GO:0006357">
    <property type="term" value="P:regulation of transcription by RNA polymerase II"/>
    <property type="evidence" value="ECO:0000318"/>
    <property type="project" value="GO_Central"/>
</dbReference>
<dbReference type="InterPro" id="IPR009072">
    <property type="entry name" value="Histone-fold"/>
</dbReference>
<dbReference type="GO" id="GO:0000981">
    <property type="term" value="F:DNA-binding transcription factor activity, RNA polymerase II-specific"/>
    <property type="evidence" value="ECO:0000318"/>
    <property type="project" value="GO_Central"/>
</dbReference>
<reference evidence="1 2" key="1">
    <citation type="journal article" date="2006" name="Science">
        <title>The genome of black cottonwood, Populus trichocarpa (Torr. &amp; Gray).</title>
        <authorList>
            <person name="Tuskan G.A."/>
            <person name="Difazio S."/>
            <person name="Jansson S."/>
            <person name="Bohlmann J."/>
            <person name="Grigoriev I."/>
            <person name="Hellsten U."/>
            <person name="Putnam N."/>
            <person name="Ralph S."/>
            <person name="Rombauts S."/>
            <person name="Salamov A."/>
            <person name="Schein J."/>
            <person name="Sterck L."/>
            <person name="Aerts A."/>
            <person name="Bhalerao R.R."/>
            <person name="Bhalerao R.P."/>
            <person name="Blaudez D."/>
            <person name="Boerjan W."/>
            <person name="Brun A."/>
            <person name="Brunner A."/>
            <person name="Busov V."/>
            <person name="Campbell M."/>
            <person name="Carlson J."/>
            <person name="Chalot M."/>
            <person name="Chapman J."/>
            <person name="Chen G.L."/>
            <person name="Cooper D."/>
            <person name="Coutinho P.M."/>
            <person name="Couturier J."/>
            <person name="Covert S."/>
            <person name="Cronk Q."/>
            <person name="Cunningham R."/>
            <person name="Davis J."/>
            <person name="Degroeve S."/>
            <person name="Dejardin A."/>
            <person name="Depamphilis C."/>
            <person name="Detter J."/>
            <person name="Dirks B."/>
            <person name="Dubchak I."/>
            <person name="Duplessis S."/>
            <person name="Ehlting J."/>
            <person name="Ellis B."/>
            <person name="Gendler K."/>
            <person name="Goodstein D."/>
            <person name="Gribskov M."/>
            <person name="Grimwood J."/>
            <person name="Groover A."/>
            <person name="Gunter L."/>
            <person name="Hamberger B."/>
            <person name="Heinze B."/>
            <person name="Helariutta Y."/>
            <person name="Henrissat B."/>
            <person name="Holligan D."/>
            <person name="Holt R."/>
            <person name="Huang W."/>
            <person name="Islam-Faridi N."/>
            <person name="Jones S."/>
            <person name="Jones-Rhoades M."/>
            <person name="Jorgensen R."/>
            <person name="Joshi C."/>
            <person name="Kangasjarvi J."/>
            <person name="Karlsson J."/>
            <person name="Kelleher C."/>
            <person name="Kirkpatrick R."/>
            <person name="Kirst M."/>
            <person name="Kohler A."/>
            <person name="Kalluri U."/>
            <person name="Larimer F."/>
            <person name="Leebens-Mack J."/>
            <person name="Leple J.C."/>
            <person name="Locascio P."/>
            <person name="Lou Y."/>
            <person name="Lucas S."/>
            <person name="Martin F."/>
            <person name="Montanini B."/>
            <person name="Napoli C."/>
            <person name="Nelson D.R."/>
            <person name="Nelson C."/>
            <person name="Nieminen K."/>
            <person name="Nilsson O."/>
            <person name="Pereda V."/>
            <person name="Peter G."/>
            <person name="Philippe R."/>
            <person name="Pilate G."/>
            <person name="Poliakov A."/>
            <person name="Razumovskaya J."/>
            <person name="Richardson P."/>
            <person name="Rinaldi C."/>
            <person name="Ritland K."/>
            <person name="Rouze P."/>
            <person name="Ryaboy D."/>
            <person name="Schmutz J."/>
            <person name="Schrader J."/>
            <person name="Segerman B."/>
            <person name="Shin H."/>
            <person name="Siddiqui A."/>
            <person name="Sterky F."/>
            <person name="Terry A."/>
            <person name="Tsai C.J."/>
            <person name="Uberbacher E."/>
            <person name="Unneberg P."/>
            <person name="Vahala J."/>
            <person name="Wall K."/>
            <person name="Wessler S."/>
            <person name="Yang G."/>
            <person name="Yin T."/>
            <person name="Douglas C."/>
            <person name="Marra M."/>
            <person name="Sandberg G."/>
            <person name="Van de Peer Y."/>
            <person name="Rokhsar D."/>
        </authorList>
    </citation>
    <scope>NUCLEOTIDE SEQUENCE [LARGE SCALE GENOMIC DNA]</scope>
    <source>
        <strain evidence="2">cv. Nisqually</strain>
    </source>
</reference>
<dbReference type="Proteomes" id="UP000006729">
    <property type="component" value="Chromosome 7"/>
</dbReference>